<dbReference type="InterPro" id="IPR029070">
    <property type="entry name" value="Chitinase_insertion_sf"/>
</dbReference>
<dbReference type="Gene3D" id="3.20.20.80">
    <property type="entry name" value="Glycosidases"/>
    <property type="match status" value="2"/>
</dbReference>
<organism evidence="3 4">
    <name type="scientific">Gigaspora margarita</name>
    <dbReference type="NCBI Taxonomy" id="4874"/>
    <lineage>
        <taxon>Eukaryota</taxon>
        <taxon>Fungi</taxon>
        <taxon>Fungi incertae sedis</taxon>
        <taxon>Mucoromycota</taxon>
        <taxon>Glomeromycotina</taxon>
        <taxon>Glomeromycetes</taxon>
        <taxon>Diversisporales</taxon>
        <taxon>Gigasporaceae</taxon>
        <taxon>Gigaspora</taxon>
    </lineage>
</organism>
<protein>
    <submittedName>
        <fullName evidence="3">43930_t:CDS:1</fullName>
    </submittedName>
</protein>
<dbReference type="Gene3D" id="3.10.50.10">
    <property type="match status" value="1"/>
</dbReference>
<reference evidence="3 4" key="1">
    <citation type="submission" date="2021-06" db="EMBL/GenBank/DDBJ databases">
        <authorList>
            <person name="Kallberg Y."/>
            <person name="Tangrot J."/>
            <person name="Rosling A."/>
        </authorList>
    </citation>
    <scope>NUCLEOTIDE SEQUENCE [LARGE SCALE GENOMIC DNA]</scope>
    <source>
        <strain evidence="3 4">120-4 pot B 10/14</strain>
    </source>
</reference>
<name>A0ABN7UK54_GIGMA</name>
<dbReference type="PROSITE" id="PS51910">
    <property type="entry name" value="GH18_2"/>
    <property type="match status" value="1"/>
</dbReference>
<dbReference type="SMART" id="SM00636">
    <property type="entry name" value="Glyco_18"/>
    <property type="match status" value="1"/>
</dbReference>
<dbReference type="Pfam" id="PF00704">
    <property type="entry name" value="Glyco_hydro_18"/>
    <property type="match status" value="1"/>
</dbReference>
<feature type="transmembrane region" description="Helical" evidence="1">
    <location>
        <begin position="405"/>
        <end position="426"/>
    </location>
</feature>
<dbReference type="PANTHER" id="PTHR11177">
    <property type="entry name" value="CHITINASE"/>
    <property type="match status" value="1"/>
</dbReference>
<keyword evidence="1" id="KW-0472">Membrane</keyword>
<comment type="caution">
    <text evidence="3">The sequence shown here is derived from an EMBL/GenBank/DDBJ whole genome shotgun (WGS) entry which is preliminary data.</text>
</comment>
<dbReference type="InterPro" id="IPR050314">
    <property type="entry name" value="Glycosyl_Hydrlase_18"/>
</dbReference>
<evidence type="ECO:0000313" key="4">
    <source>
        <dbReference type="Proteomes" id="UP000789901"/>
    </source>
</evidence>
<feature type="non-terminal residue" evidence="3">
    <location>
        <position position="1"/>
    </location>
</feature>
<dbReference type="InterPro" id="IPR011583">
    <property type="entry name" value="Chitinase_II/V-like_cat"/>
</dbReference>
<dbReference type="InterPro" id="IPR001223">
    <property type="entry name" value="Glyco_hydro18_cat"/>
</dbReference>
<gene>
    <name evidence="3" type="ORF">GMARGA_LOCUS7641</name>
</gene>
<dbReference type="EMBL" id="CAJVQB010003757">
    <property type="protein sequence ID" value="CAG8616927.1"/>
    <property type="molecule type" value="Genomic_DNA"/>
</dbReference>
<keyword evidence="4" id="KW-1185">Reference proteome</keyword>
<sequence length="481" mass="54708">VNNGAFSEYCGLTLPSVPSTIIGYYPAYKYNLSAKDFSYKISSSITHLYYIAFGPNDLTNGTGPYQIFQNQSNKFQELMRYKASNNLKYKLIISVLLPAGDNLTKFPPFANISTGKYDILNPFTQQFINDLVTIINNYSFDGIDIDYPNKFPCFQATQFNTTSLDYVFTQFLADISNKLKPFNKILTITAGQYPISGFDSSIISFVNIQAFYLNINTKFTSAGIDNIQKIFNIWNISMSKLVLGVHFSGIVELVNSSNIAMDTVNDNLTIINETNIQYPFADELILDPCRVSLYASWSWMNLSHYLSQPCYNNASLPWIHGFDNISQQPYIYMQQQNSITRFYYVSYEDFQSIKSKLDFVQQVQALGIAIFDISRDRSLYDFIFPPLKAIPVPPKSPSSPESKSFLIVGVICAFIVVSILVPFFILRLRSRRRRERMSDKLIDTNNQACSDVNRQVYSNINSQVFSDTNDHANSDTNKKVG</sequence>
<dbReference type="PANTHER" id="PTHR11177:SF317">
    <property type="entry name" value="CHITINASE 12-RELATED"/>
    <property type="match status" value="1"/>
</dbReference>
<dbReference type="Proteomes" id="UP000789901">
    <property type="component" value="Unassembled WGS sequence"/>
</dbReference>
<evidence type="ECO:0000259" key="2">
    <source>
        <dbReference type="PROSITE" id="PS51910"/>
    </source>
</evidence>
<dbReference type="InterPro" id="IPR017853">
    <property type="entry name" value="GH"/>
</dbReference>
<dbReference type="SUPFAM" id="SSF51445">
    <property type="entry name" value="(Trans)glycosidases"/>
    <property type="match status" value="1"/>
</dbReference>
<feature type="domain" description="GH18" evidence="2">
    <location>
        <begin position="19"/>
        <end position="390"/>
    </location>
</feature>
<proteinExistence type="predicted"/>
<keyword evidence="1" id="KW-0812">Transmembrane</keyword>
<keyword evidence="1" id="KW-1133">Transmembrane helix</keyword>
<evidence type="ECO:0000313" key="3">
    <source>
        <dbReference type="EMBL" id="CAG8616927.1"/>
    </source>
</evidence>
<evidence type="ECO:0000256" key="1">
    <source>
        <dbReference type="SAM" id="Phobius"/>
    </source>
</evidence>
<accession>A0ABN7UK54</accession>